<dbReference type="Pfam" id="PF18962">
    <property type="entry name" value="Por_Secre_tail"/>
    <property type="match status" value="1"/>
</dbReference>
<dbReference type="InterPro" id="IPR025667">
    <property type="entry name" value="SprB_repeat"/>
</dbReference>
<name>A0A0U3SKQ9_9BACT</name>
<evidence type="ECO:0000313" key="4">
    <source>
        <dbReference type="Proteomes" id="UP000059542"/>
    </source>
</evidence>
<dbReference type="KEGG" id="hyg:AUC43_17910"/>
<dbReference type="EMBL" id="CP013909">
    <property type="protein sequence ID" value="ALW86790.1"/>
    <property type="molecule type" value="Genomic_DNA"/>
</dbReference>
<dbReference type="Gene3D" id="2.60.40.740">
    <property type="match status" value="2"/>
</dbReference>
<gene>
    <name evidence="3" type="ORF">AUC43_17910</name>
</gene>
<evidence type="ECO:0000259" key="2">
    <source>
        <dbReference type="Pfam" id="PF18962"/>
    </source>
</evidence>
<keyword evidence="4" id="KW-1185">Reference proteome</keyword>
<proteinExistence type="predicted"/>
<feature type="domain" description="Secretion system C-terminal sorting" evidence="2">
    <location>
        <begin position="1192"/>
        <end position="1266"/>
    </location>
</feature>
<dbReference type="AlphaFoldDB" id="A0A0U3SKQ9"/>
<dbReference type="InterPro" id="IPR026444">
    <property type="entry name" value="Secre_tail"/>
</dbReference>
<dbReference type="NCBIfam" id="TIGR04183">
    <property type="entry name" value="Por_Secre_tail"/>
    <property type="match status" value="1"/>
</dbReference>
<dbReference type="Proteomes" id="UP000059542">
    <property type="component" value="Chromosome"/>
</dbReference>
<dbReference type="STRING" id="1411621.AUC43_17910"/>
<dbReference type="OrthoDB" id="861786at2"/>
<accession>A0A0U3SKQ9</accession>
<organism evidence="3 4">
    <name type="scientific">Hymenobacter sedentarius</name>
    <dbReference type="NCBI Taxonomy" id="1411621"/>
    <lineage>
        <taxon>Bacteria</taxon>
        <taxon>Pseudomonadati</taxon>
        <taxon>Bacteroidota</taxon>
        <taxon>Cytophagia</taxon>
        <taxon>Cytophagales</taxon>
        <taxon>Hymenobacteraceae</taxon>
        <taxon>Hymenobacter</taxon>
    </lineage>
</organism>
<evidence type="ECO:0000313" key="3">
    <source>
        <dbReference type="EMBL" id="ALW86790.1"/>
    </source>
</evidence>
<protein>
    <recommendedName>
        <fullName evidence="2">Secretion system C-terminal sorting domain-containing protein</fullName>
    </recommendedName>
</protein>
<reference evidence="3 4" key="1">
    <citation type="submission" date="2015-12" db="EMBL/GenBank/DDBJ databases">
        <authorList>
            <person name="Shamseldin A."/>
            <person name="Moawad H."/>
            <person name="Abd El-Rahim W.M."/>
            <person name="Sadowsky M.J."/>
        </authorList>
    </citation>
    <scope>NUCLEOTIDE SEQUENCE [LARGE SCALE GENOMIC DNA]</scope>
    <source>
        <strain evidence="3 4">DG5B</strain>
    </source>
</reference>
<feature type="transmembrane region" description="Helical" evidence="1">
    <location>
        <begin position="40"/>
        <end position="59"/>
    </location>
</feature>
<evidence type="ECO:0000256" key="1">
    <source>
        <dbReference type="SAM" id="Phobius"/>
    </source>
</evidence>
<keyword evidence="1" id="KW-0472">Membrane</keyword>
<dbReference type="Pfam" id="PF13573">
    <property type="entry name" value="SprB"/>
    <property type="match status" value="10"/>
</dbReference>
<sequence>MNKQTPANTFGLHPNALACYVTLAPRHDGKNYPTKSMHWVASWLLTLFLLAGLGSSVAAQGNLPNTNCGFVTYTQGGYGAEPHGNNPGTIVRARFETFFPNDLIIGCTGTGGHTIRLTSAAAVAAFLPSGSNPGVLTQNYVDPTKKNGNSKNNGPNSYSSEFAGQLVALTLSVAFSPNNLGSAVITSGTFAGLTVNQLLVIANNVYGGCSTQYSLSQLNDILTAINEGYDEGHRSNILSCPPACTLALGTPTITNVSCFGGNTGAFTISATGGTTFSYAIARVTGGVVGTYGTAQSSGTFSNLAAGTYSVRVTSGNCTATRLVTITQPLSALGITTVGVVNATCTATGSITVTAAGGTAPYTYQLGSGAIGTSNVFTGLAPGSYTVTVRDASGCTTTRTNVAVLGVPGNLVVTLSNLVNATCTNNGSATLSASGGAAPYFFSLTMGSTTLTSTTGIFNNLAPGTYQVLVRDANGCTATCAAIVILGTPAIISLTSSQQVNVSCFGGTNGSVQLTAVGGTAPYTYTLDARPTNTTGIFTGLAAGTYAISVRDANGCTATGTAVVITQPAVLGVTLSNLIDANCSTATGSATLTATGGTGPFTFTLTRGTQVLNLTTTGTNRSVTFTGLAPGTYQVLVTDANGCTATCAAIVIQGVNTITGLVASAVTNVSCFGANNGSVTLTVAGGAAPFTFRVDGQTIVSNNSTVTFTGLAPGTNIPISVTSGSCVFTGTSINITQPVVLGVTLSNLVNATCTASTGSVTLAATGGTGPYTYTLTMGSTVRTIVDGASATFLGLAPGIYQVLVTDARGCTATCAAIEILGVNNITALTETAITNVTCFGANNGRVTLTVAGGSAPFTFTVDARTIVSNDRTVTFTNLAPGTNIPVSVTSGTCTFAGASINITQPAALGLGQTIVTNASCAGLTGSVTTQATGGTAPYTYSLLGPGVRLPQGPTAGAVTFSGLGAGTYSVRVVDANGCEFTGSSFSILGVNAITTLSAVGSPIVCFGTNSGSVTLAVAGGTAPFTYTLVGPGGTIIVSDGSSVTFQNLAPGTYTGSVRDVNGCTATANSVTITQPAAALQVIFGATVNACNDAFGRVFVSASGGTAPYTYRLSLASAPNPVVASSGAVADGFTFTGLTANNYLLTVTDARGCTAVCPTQLQITNACTSSTSSALTASSGGTLKIGSADVSLQVYPNPVRERATVEFRVAEGQSYSVAIYDMVGRVVRNVTKGVGEANHTYQVPVSLGLEDGMYLVRLTTGNTVKTARLNVQK</sequence>
<keyword evidence="1" id="KW-0812">Transmembrane</keyword>
<keyword evidence="1" id="KW-1133">Transmembrane helix</keyword>